<dbReference type="AlphaFoldDB" id="A0A9Q3BT30"/>
<accession>A0A9Q3BT30</accession>
<sequence length="118" mass="13668">MSPVHLRNLRIPRNQPEVREGFSRTRRPGRRYLGDSGGWKDIEGSCPLCHSLSNSTETPNQRTGTIWIKFFTSTNSSKIFSNGDRTTRNSTWHHTGQNLKQVARSYVSDRYRSKSLWK</sequence>
<comment type="caution">
    <text evidence="2">The sequence shown here is derived from an EMBL/GenBank/DDBJ whole genome shotgun (WGS) entry which is preliminary data.</text>
</comment>
<dbReference type="Proteomes" id="UP000765509">
    <property type="component" value="Unassembled WGS sequence"/>
</dbReference>
<protein>
    <submittedName>
        <fullName evidence="2">Uncharacterized protein</fullName>
    </submittedName>
</protein>
<feature type="region of interest" description="Disordered" evidence="1">
    <location>
        <begin position="1"/>
        <end position="36"/>
    </location>
</feature>
<proteinExistence type="predicted"/>
<gene>
    <name evidence="2" type="ORF">O181_010478</name>
</gene>
<evidence type="ECO:0000313" key="3">
    <source>
        <dbReference type="Proteomes" id="UP000765509"/>
    </source>
</evidence>
<organism evidence="2 3">
    <name type="scientific">Austropuccinia psidii MF-1</name>
    <dbReference type="NCBI Taxonomy" id="1389203"/>
    <lineage>
        <taxon>Eukaryota</taxon>
        <taxon>Fungi</taxon>
        <taxon>Dikarya</taxon>
        <taxon>Basidiomycota</taxon>
        <taxon>Pucciniomycotina</taxon>
        <taxon>Pucciniomycetes</taxon>
        <taxon>Pucciniales</taxon>
        <taxon>Sphaerophragmiaceae</taxon>
        <taxon>Austropuccinia</taxon>
    </lineage>
</organism>
<keyword evidence="3" id="KW-1185">Reference proteome</keyword>
<evidence type="ECO:0000256" key="1">
    <source>
        <dbReference type="SAM" id="MobiDB-lite"/>
    </source>
</evidence>
<reference evidence="2" key="1">
    <citation type="submission" date="2021-03" db="EMBL/GenBank/DDBJ databases">
        <title>Draft genome sequence of rust myrtle Austropuccinia psidii MF-1, a brazilian biotype.</title>
        <authorList>
            <person name="Quecine M.C."/>
            <person name="Pachon D.M.R."/>
            <person name="Bonatelli M.L."/>
            <person name="Correr F.H."/>
            <person name="Franceschini L.M."/>
            <person name="Leite T.F."/>
            <person name="Margarido G.R.A."/>
            <person name="Almeida C.A."/>
            <person name="Ferrarezi J.A."/>
            <person name="Labate C.A."/>
        </authorList>
    </citation>
    <scope>NUCLEOTIDE SEQUENCE</scope>
    <source>
        <strain evidence="2">MF-1</strain>
    </source>
</reference>
<name>A0A9Q3BT30_9BASI</name>
<dbReference type="EMBL" id="AVOT02002538">
    <property type="protein sequence ID" value="MBW0470763.1"/>
    <property type="molecule type" value="Genomic_DNA"/>
</dbReference>
<evidence type="ECO:0000313" key="2">
    <source>
        <dbReference type="EMBL" id="MBW0470763.1"/>
    </source>
</evidence>